<name>A0A4Y8ZZI2_9SPHN</name>
<comment type="caution">
    <text evidence="2">The sequence shown here is derived from an EMBL/GenBank/DDBJ whole genome shotgun (WGS) entry which is preliminary data.</text>
</comment>
<dbReference type="EMBL" id="SPDV01000001">
    <property type="protein sequence ID" value="TFI60236.1"/>
    <property type="molecule type" value="Genomic_DNA"/>
</dbReference>
<organism evidence="2 3">
    <name type="scientific">Sphingomonas parva</name>
    <dbReference type="NCBI Taxonomy" id="2555898"/>
    <lineage>
        <taxon>Bacteria</taxon>
        <taxon>Pseudomonadati</taxon>
        <taxon>Pseudomonadota</taxon>
        <taxon>Alphaproteobacteria</taxon>
        <taxon>Sphingomonadales</taxon>
        <taxon>Sphingomonadaceae</taxon>
        <taxon>Sphingomonas</taxon>
    </lineage>
</organism>
<evidence type="ECO:0008006" key="4">
    <source>
        <dbReference type="Google" id="ProtNLM"/>
    </source>
</evidence>
<evidence type="ECO:0000313" key="3">
    <source>
        <dbReference type="Proteomes" id="UP000298213"/>
    </source>
</evidence>
<evidence type="ECO:0000256" key="1">
    <source>
        <dbReference type="SAM" id="MobiDB-lite"/>
    </source>
</evidence>
<feature type="region of interest" description="Disordered" evidence="1">
    <location>
        <begin position="1"/>
        <end position="69"/>
    </location>
</feature>
<dbReference type="AlphaFoldDB" id="A0A4Y8ZZI2"/>
<protein>
    <recommendedName>
        <fullName evidence="4">DUF883 family protein</fullName>
    </recommendedName>
</protein>
<keyword evidence="3" id="KW-1185">Reference proteome</keyword>
<gene>
    <name evidence="2" type="ORF">E2493_00545</name>
</gene>
<proteinExistence type="predicted"/>
<feature type="region of interest" description="Disordered" evidence="1">
    <location>
        <begin position="186"/>
        <end position="207"/>
    </location>
</feature>
<accession>A0A4Y8ZZI2</accession>
<feature type="compositionally biased region" description="Basic and acidic residues" evidence="1">
    <location>
        <begin position="1"/>
        <end position="13"/>
    </location>
</feature>
<evidence type="ECO:0000313" key="2">
    <source>
        <dbReference type="EMBL" id="TFI60236.1"/>
    </source>
</evidence>
<dbReference type="RefSeq" id="WP_135082635.1">
    <property type="nucleotide sequence ID" value="NZ_SPDV01000001.1"/>
</dbReference>
<dbReference type="OrthoDB" id="7426580at2"/>
<feature type="compositionally biased region" description="Gly residues" evidence="1">
    <location>
        <begin position="191"/>
        <end position="207"/>
    </location>
</feature>
<reference evidence="2 3" key="1">
    <citation type="submission" date="2019-03" db="EMBL/GenBank/DDBJ databases">
        <title>Genome sequence of Sphingomonas sp. 17J27-24.</title>
        <authorList>
            <person name="Kim M."/>
            <person name="Maeng S."/>
            <person name="Sathiyaraj S."/>
        </authorList>
    </citation>
    <scope>NUCLEOTIDE SEQUENCE [LARGE SCALE GENOMIC DNA]</scope>
    <source>
        <strain evidence="2 3">17J27-24</strain>
    </source>
</reference>
<dbReference type="Proteomes" id="UP000298213">
    <property type="component" value="Unassembled WGS sequence"/>
</dbReference>
<sequence>MPPRENELPEGTDHIINGAMETNGTGSDVGGGSGSGAASTSSGAGDGGGFIAGGGDGTGGTTASDGGTVVEQLRGQAYALRDQAGGRVREFADSGKTRASDALEELSRVFADTADSINDRLGGDYAEYARKASDAVSGFADTLRSKDVDEIYGNVRDAVRKSPGVAIGVAAVVGFALARVVKAGFDDATGGQSGSGGKSGSGSGNGA</sequence>
<feature type="compositionally biased region" description="Gly residues" evidence="1">
    <location>
        <begin position="44"/>
        <end position="60"/>
    </location>
</feature>